<feature type="domain" description="WxL" evidence="3">
    <location>
        <begin position="30"/>
        <end position="243"/>
    </location>
</feature>
<gene>
    <name evidence="4" type="ORF">CBF31_06680</name>
</gene>
<feature type="region of interest" description="Disordered" evidence="1">
    <location>
        <begin position="41"/>
        <end position="74"/>
    </location>
</feature>
<evidence type="ECO:0000256" key="1">
    <source>
        <dbReference type="SAM" id="MobiDB-lite"/>
    </source>
</evidence>
<evidence type="ECO:0000313" key="4">
    <source>
        <dbReference type="EMBL" id="RSU03392.1"/>
    </source>
</evidence>
<reference evidence="4 5" key="1">
    <citation type="submission" date="2017-05" db="EMBL/GenBank/DDBJ databases">
        <title>Vagococcus spp. assemblies.</title>
        <authorList>
            <person name="Gulvik C.A."/>
        </authorList>
    </citation>
    <scope>NUCLEOTIDE SEQUENCE [LARGE SCALE GENOMIC DNA]</scope>
    <source>
        <strain evidence="4 5">CCUG 41755</strain>
    </source>
</reference>
<dbReference type="OrthoDB" id="2356942at2"/>
<comment type="caution">
    <text evidence="4">The sequence shown here is derived from an EMBL/GenBank/DDBJ whole genome shotgun (WGS) entry which is preliminary data.</text>
</comment>
<keyword evidence="5" id="KW-1185">Reference proteome</keyword>
<sequence>MKKINLVTLAVLASTMVGGVVASAANKEPNKLDTTAKVEFEKVETGGENTEKPTPPGGGGEIEPGPGGETPETTSDLMITYAPNFDFGTVKLDAKAKEVAAKNIIENESGKVTHFVQVKDVRGTHTGWSLSATATALENGDSILDGGSSIQISSFNVKGEEGNMAAAPTSMFNEIKFDGNQTDVMLAGAEAGEGVWSGIMGKNSTQTEELNNDVKLNLTGADAVKASVGEYTSTITWNLVGAPEDVLSATPKA</sequence>
<evidence type="ECO:0000256" key="2">
    <source>
        <dbReference type="SAM" id="SignalP"/>
    </source>
</evidence>
<dbReference type="AlphaFoldDB" id="A0A430A8F4"/>
<dbReference type="Pfam" id="PF13731">
    <property type="entry name" value="WxL"/>
    <property type="match status" value="1"/>
</dbReference>
<feature type="signal peptide" evidence="2">
    <location>
        <begin position="1"/>
        <end position="24"/>
    </location>
</feature>
<organism evidence="4 5">
    <name type="scientific">Vagococcus fessus</name>
    <dbReference type="NCBI Taxonomy" id="120370"/>
    <lineage>
        <taxon>Bacteria</taxon>
        <taxon>Bacillati</taxon>
        <taxon>Bacillota</taxon>
        <taxon>Bacilli</taxon>
        <taxon>Lactobacillales</taxon>
        <taxon>Enterococcaceae</taxon>
        <taxon>Vagococcus</taxon>
    </lineage>
</organism>
<dbReference type="Proteomes" id="UP000287101">
    <property type="component" value="Unassembled WGS sequence"/>
</dbReference>
<evidence type="ECO:0000313" key="5">
    <source>
        <dbReference type="Proteomes" id="UP000287101"/>
    </source>
</evidence>
<protein>
    <recommendedName>
        <fullName evidence="3">WxL domain-containing protein</fullName>
    </recommendedName>
</protein>
<dbReference type="RefSeq" id="WP_126831602.1">
    <property type="nucleotide sequence ID" value="NZ_CBCRYB010000001.1"/>
</dbReference>
<feature type="chain" id="PRO_5019312881" description="WxL domain-containing protein" evidence="2">
    <location>
        <begin position="25"/>
        <end position="253"/>
    </location>
</feature>
<dbReference type="EMBL" id="NGJY01000002">
    <property type="protein sequence ID" value="RSU03392.1"/>
    <property type="molecule type" value="Genomic_DNA"/>
</dbReference>
<evidence type="ECO:0000259" key="3">
    <source>
        <dbReference type="Pfam" id="PF13731"/>
    </source>
</evidence>
<feature type="compositionally biased region" description="Gly residues" evidence="1">
    <location>
        <begin position="57"/>
        <end position="68"/>
    </location>
</feature>
<dbReference type="InterPro" id="IPR027994">
    <property type="entry name" value="WxL_dom"/>
</dbReference>
<proteinExistence type="predicted"/>
<name>A0A430A8F4_9ENTE</name>
<keyword evidence="2" id="KW-0732">Signal</keyword>
<accession>A0A430A8F4</accession>
<feature type="compositionally biased region" description="Basic and acidic residues" evidence="1">
    <location>
        <begin position="41"/>
        <end position="51"/>
    </location>
</feature>